<organism evidence="1 2">
    <name type="scientific">Candidatus Daviesbacteria bacterium GW2011_GWB1_41_5</name>
    <dbReference type="NCBI Taxonomy" id="1618429"/>
    <lineage>
        <taxon>Bacteria</taxon>
        <taxon>Candidatus Daviesiibacteriota</taxon>
    </lineage>
</organism>
<dbReference type="InterPro" id="IPR029044">
    <property type="entry name" value="Nucleotide-diphossugar_trans"/>
</dbReference>
<name>A0A0G0YVW9_9BACT</name>
<proteinExistence type="predicted"/>
<sequence length="228" mass="26890">MKNLMIYVHPSKGFTEEYAGLVKVQIDDAVRRWKKENIILAVNFPYSYNGIDSIVVPDDLFCGHHKKASKINVIYYLIDNKMIDGLCWFHDFDAYQLQELPEDLLGDKDAAFTDYGFNPSWNTGSFFFTPKARDVFELIRTTMDRRHANEEQTLNLLTSKNTANINQRYKKLNNTYNLGQKWESDFAYKKADKPIRVLHFHPRMPDVYERVKPLIPDYLMEIFKKHGY</sequence>
<dbReference type="Proteomes" id="UP000034753">
    <property type="component" value="Unassembled WGS sequence"/>
</dbReference>
<accession>A0A0G0YVW9</accession>
<reference evidence="1 2" key="1">
    <citation type="journal article" date="2015" name="Nature">
        <title>rRNA introns, odd ribosomes, and small enigmatic genomes across a large radiation of phyla.</title>
        <authorList>
            <person name="Brown C.T."/>
            <person name="Hug L.A."/>
            <person name="Thomas B.C."/>
            <person name="Sharon I."/>
            <person name="Castelle C.J."/>
            <person name="Singh A."/>
            <person name="Wilkins M.J."/>
            <person name="Williams K.H."/>
            <person name="Banfield J.F."/>
        </authorList>
    </citation>
    <scope>NUCLEOTIDE SEQUENCE [LARGE SCALE GENOMIC DNA]</scope>
</reference>
<gene>
    <name evidence="1" type="ORF">UU67_C0015G0008</name>
</gene>
<dbReference type="EMBL" id="LCBN01000015">
    <property type="protein sequence ID" value="KKS13836.1"/>
    <property type="molecule type" value="Genomic_DNA"/>
</dbReference>
<evidence type="ECO:0000313" key="1">
    <source>
        <dbReference type="EMBL" id="KKS13836.1"/>
    </source>
</evidence>
<evidence type="ECO:0000313" key="2">
    <source>
        <dbReference type="Proteomes" id="UP000034753"/>
    </source>
</evidence>
<protein>
    <submittedName>
        <fullName evidence="1">Uncharacterized protein</fullName>
    </submittedName>
</protein>
<dbReference type="SUPFAM" id="SSF53448">
    <property type="entry name" value="Nucleotide-diphospho-sugar transferases"/>
    <property type="match status" value="1"/>
</dbReference>
<dbReference type="AlphaFoldDB" id="A0A0G0YVW9"/>
<comment type="caution">
    <text evidence="1">The sequence shown here is derived from an EMBL/GenBank/DDBJ whole genome shotgun (WGS) entry which is preliminary data.</text>
</comment>